<dbReference type="RefSeq" id="WP_003046451.1">
    <property type="nucleotide sequence ID" value="NZ_CP009122.1"/>
</dbReference>
<gene>
    <name evidence="1" type="ORF">SKP52_22850</name>
</gene>
<organism evidence="1 2">
    <name type="scientific">Sphingopyxis fribergensis</name>
    <dbReference type="NCBI Taxonomy" id="1515612"/>
    <lineage>
        <taxon>Bacteria</taxon>
        <taxon>Pseudomonadati</taxon>
        <taxon>Pseudomonadota</taxon>
        <taxon>Alphaproteobacteria</taxon>
        <taxon>Sphingomonadales</taxon>
        <taxon>Sphingomonadaceae</taxon>
        <taxon>Sphingopyxis</taxon>
    </lineage>
</organism>
<reference evidence="1 2" key="1">
    <citation type="journal article" date="2015" name="Int. J. Syst. Evol. Microbiol.">
        <title>Description of Sphingopyxis fribergensis sp. nov. - a soil bacterium with the ability to degrade styrene and phenylacetic acid.</title>
        <authorList>
            <person name="Oelschlagel M."/>
            <person name="Ruckert C."/>
            <person name="Kalinowski J."/>
            <person name="Schmidt G."/>
            <person name="Schlomann M."/>
            <person name="Tischler D."/>
        </authorList>
    </citation>
    <scope>NUCLEOTIDE SEQUENCE [LARGE SCALE GENOMIC DNA]</scope>
    <source>
        <strain evidence="1 2">Kp5.2</strain>
    </source>
</reference>
<evidence type="ECO:0000313" key="2">
    <source>
        <dbReference type="Proteomes" id="UP000030907"/>
    </source>
</evidence>
<dbReference type="Proteomes" id="UP000030907">
    <property type="component" value="Chromosome"/>
</dbReference>
<dbReference type="InterPro" id="IPR042230">
    <property type="entry name" value="CusF_sf"/>
</dbReference>
<dbReference type="KEGG" id="sphk:SKP52_22850"/>
<dbReference type="EMBL" id="CP009122">
    <property type="protein sequence ID" value="AJA11415.1"/>
    <property type="molecule type" value="Genomic_DNA"/>
</dbReference>
<dbReference type="HOGENOM" id="CLU_140852_2_2_5"/>
<name>A0A0A7PN08_9SPHN</name>
<sequence length="122" mass="12577">MNKLTAITLSLALGAGLVACGKQGEAPKTEEKAAMADDTGTMAAPAETKHGKGTATVTAIDTAKGQVTLDHGAIAELEWPPMTMGFAAKPELLKDIKVGDKVAFELNWDGKAGTITKLDKAP</sequence>
<protein>
    <submittedName>
        <fullName evidence="1">Putative copper efflux system periplasmic protein CusF</fullName>
    </submittedName>
</protein>
<dbReference type="STRING" id="1515612.SKP52_22850"/>
<dbReference type="InterPro" id="IPR021647">
    <property type="entry name" value="CusF_Ec"/>
</dbReference>
<dbReference type="OrthoDB" id="5771277at2"/>
<evidence type="ECO:0000313" key="1">
    <source>
        <dbReference type="EMBL" id="AJA11415.1"/>
    </source>
</evidence>
<accession>A0A0A7PN08</accession>
<dbReference type="Gene3D" id="2.40.50.320">
    <property type="entry name" value="Copper binding periplasmic protein CusF"/>
    <property type="match status" value="1"/>
</dbReference>
<proteinExistence type="predicted"/>
<dbReference type="PROSITE" id="PS51257">
    <property type="entry name" value="PROKAR_LIPOPROTEIN"/>
    <property type="match status" value="1"/>
</dbReference>
<dbReference type="Pfam" id="PF11604">
    <property type="entry name" value="CusF_Ec"/>
    <property type="match status" value="1"/>
</dbReference>
<keyword evidence="2" id="KW-1185">Reference proteome</keyword>
<dbReference type="AlphaFoldDB" id="A0A0A7PN08"/>